<dbReference type="Pfam" id="PF00067">
    <property type="entry name" value="p450"/>
    <property type="match status" value="1"/>
</dbReference>
<evidence type="ECO:0000256" key="2">
    <source>
        <dbReference type="ARBA" id="ARBA00023004"/>
    </source>
</evidence>
<proteinExistence type="inferred from homology"/>
<dbReference type="GeneID" id="9661397"/>
<dbReference type="InterPro" id="IPR017972">
    <property type="entry name" value="Cyt_P450_CS"/>
</dbReference>
<comment type="similarity">
    <text evidence="4">Belongs to the cytochrome P450 family.</text>
</comment>
<dbReference type="CDD" id="cd11043">
    <property type="entry name" value="CYP90-like"/>
    <property type="match status" value="1"/>
</dbReference>
<evidence type="ECO:0000313" key="6">
    <source>
        <dbReference type="Proteomes" id="UP000001514"/>
    </source>
</evidence>
<dbReference type="GO" id="GO:0005506">
    <property type="term" value="F:iron ion binding"/>
    <property type="evidence" value="ECO:0007669"/>
    <property type="project" value="InterPro"/>
</dbReference>
<dbReference type="InterPro" id="IPR036396">
    <property type="entry name" value="Cyt_P450_sf"/>
</dbReference>
<dbReference type="PANTHER" id="PTHR24286:SF376">
    <property type="entry name" value="ABSCISIC ACID 8'-HYDROXYLASE 4"/>
    <property type="match status" value="1"/>
</dbReference>
<organism evidence="6">
    <name type="scientific">Selaginella moellendorffii</name>
    <name type="common">Spikemoss</name>
    <dbReference type="NCBI Taxonomy" id="88036"/>
    <lineage>
        <taxon>Eukaryota</taxon>
        <taxon>Viridiplantae</taxon>
        <taxon>Streptophyta</taxon>
        <taxon>Embryophyta</taxon>
        <taxon>Tracheophyta</taxon>
        <taxon>Lycopodiopsida</taxon>
        <taxon>Selaginellales</taxon>
        <taxon>Selaginellaceae</taxon>
        <taxon>Selaginella</taxon>
    </lineage>
</organism>
<dbReference type="PANTHER" id="PTHR24286">
    <property type="entry name" value="CYTOCHROME P450 26"/>
    <property type="match status" value="1"/>
</dbReference>
<dbReference type="InterPro" id="IPR002401">
    <property type="entry name" value="Cyt_P450_E_grp-I"/>
</dbReference>
<dbReference type="GO" id="GO:0016705">
    <property type="term" value="F:oxidoreductase activity, acting on paired donors, with incorporation or reduction of molecular oxygen"/>
    <property type="evidence" value="ECO:0007669"/>
    <property type="project" value="InterPro"/>
</dbReference>
<comment type="cofactor">
    <cofactor evidence="3">
        <name>heme</name>
        <dbReference type="ChEBI" id="CHEBI:30413"/>
    </cofactor>
</comment>
<keyword evidence="4" id="KW-0503">Monooxygenase</keyword>
<dbReference type="Gene3D" id="1.10.630.10">
    <property type="entry name" value="Cytochrome P450"/>
    <property type="match status" value="1"/>
</dbReference>
<dbReference type="Proteomes" id="UP000001514">
    <property type="component" value="Unassembled WGS sequence"/>
</dbReference>
<sequence length="465" mass="53834">MWDALSQWGILISLARAWRREKNAKLPRGNWWLPWLGESLDFFWRSPDDFYKTRFSRYGSIFLSHIFGSTTIVTSTPEEAKFILGTRHKLFRARYPTSIDRVLNHPFWEGDFHCRVRKIVQAPMMPEVLKSQISKFDSLATWTLNTWSHGDHVITHAETRKFSFHVALYLVCSLEPSAESMKMLDDYECVAKGAICFPLNVPGTGFHLALKKSKVILEALDNIIARRRMERSVHNDILSSLLNSSDENGIKLTTDQVKNVLITLLFAGHETTGVLLVWIVKYLTENPQVLHLVKEEQEIVRQSMADDKQPLAWANVRNMPYTLKVVQETLRLANVAPFSPREILEDVEYNGILFPKGWRVQVYYRHFHLNPEYYKEPLKFDPSRFEVPPKPMVYTPFGNGIRLCPGSELVKLEVLIFIHRLVTNYSWHAVGADKGIQYWPTPRPKGGYKIKVHSHAHSSFSQEQL</sequence>
<evidence type="ECO:0000256" key="3">
    <source>
        <dbReference type="PIRSR" id="PIRSR602401-1"/>
    </source>
</evidence>
<dbReference type="SUPFAM" id="SSF48264">
    <property type="entry name" value="Cytochrome P450"/>
    <property type="match status" value="1"/>
</dbReference>
<dbReference type="PROSITE" id="PS00086">
    <property type="entry name" value="CYTOCHROME_P450"/>
    <property type="match status" value="1"/>
</dbReference>
<dbReference type="eggNOG" id="KOG0157">
    <property type="taxonomic scope" value="Eukaryota"/>
</dbReference>
<dbReference type="OrthoDB" id="1372046at2759"/>
<keyword evidence="4" id="KW-0560">Oxidoreductase</keyword>
<dbReference type="GO" id="GO:0004497">
    <property type="term" value="F:monooxygenase activity"/>
    <property type="evidence" value="ECO:0000318"/>
    <property type="project" value="GO_Central"/>
</dbReference>
<protein>
    <submittedName>
        <fullName evidence="5">Uncharacterized protein CYP707B2</fullName>
    </submittedName>
</protein>
<dbReference type="PRINTS" id="PR00385">
    <property type="entry name" value="P450"/>
</dbReference>
<dbReference type="GO" id="GO:0020037">
    <property type="term" value="F:heme binding"/>
    <property type="evidence" value="ECO:0007669"/>
    <property type="project" value="InterPro"/>
</dbReference>
<dbReference type="HOGENOM" id="CLU_001570_15_5_1"/>
<dbReference type="STRING" id="88036.D8QVX7"/>
<accession>D8QVX7</accession>
<keyword evidence="3 4" id="KW-0349">Heme</keyword>
<dbReference type="EMBL" id="GL377567">
    <property type="protein sequence ID" value="EFJ36136.1"/>
    <property type="molecule type" value="Genomic_DNA"/>
</dbReference>
<name>D8QVX7_SELML</name>
<evidence type="ECO:0000256" key="1">
    <source>
        <dbReference type="ARBA" id="ARBA00022723"/>
    </source>
</evidence>
<dbReference type="InterPro" id="IPR001128">
    <property type="entry name" value="Cyt_P450"/>
</dbReference>
<dbReference type="PRINTS" id="PR00463">
    <property type="entry name" value="EP450I"/>
</dbReference>
<evidence type="ECO:0000313" key="5">
    <source>
        <dbReference type="EMBL" id="EFJ36136.1"/>
    </source>
</evidence>
<keyword evidence="2 3" id="KW-0408">Iron</keyword>
<dbReference type="KEGG" id="smo:SELMODRAFT_77991"/>
<keyword evidence="6" id="KW-1185">Reference proteome</keyword>
<evidence type="ECO:0000256" key="4">
    <source>
        <dbReference type="RuleBase" id="RU000461"/>
    </source>
</evidence>
<dbReference type="Gramene" id="EFJ36136">
    <property type="protein sequence ID" value="EFJ36136"/>
    <property type="gene ID" value="SELMODRAFT_77991"/>
</dbReference>
<feature type="binding site" description="axial binding residue" evidence="3">
    <location>
        <position position="404"/>
    </location>
    <ligand>
        <name>heme</name>
        <dbReference type="ChEBI" id="CHEBI:30413"/>
    </ligand>
    <ligandPart>
        <name>Fe</name>
        <dbReference type="ChEBI" id="CHEBI:18248"/>
    </ligandPart>
</feature>
<reference evidence="5 6" key="1">
    <citation type="journal article" date="2011" name="Science">
        <title>The Selaginella genome identifies genetic changes associated with the evolution of vascular plants.</title>
        <authorList>
            <person name="Banks J.A."/>
            <person name="Nishiyama T."/>
            <person name="Hasebe M."/>
            <person name="Bowman J.L."/>
            <person name="Gribskov M."/>
            <person name="dePamphilis C."/>
            <person name="Albert V.A."/>
            <person name="Aono N."/>
            <person name="Aoyama T."/>
            <person name="Ambrose B.A."/>
            <person name="Ashton N.W."/>
            <person name="Axtell M.J."/>
            <person name="Barker E."/>
            <person name="Barker M.S."/>
            <person name="Bennetzen J.L."/>
            <person name="Bonawitz N.D."/>
            <person name="Chapple C."/>
            <person name="Cheng C."/>
            <person name="Correa L.G."/>
            <person name="Dacre M."/>
            <person name="DeBarry J."/>
            <person name="Dreyer I."/>
            <person name="Elias M."/>
            <person name="Engstrom E.M."/>
            <person name="Estelle M."/>
            <person name="Feng L."/>
            <person name="Finet C."/>
            <person name="Floyd S.K."/>
            <person name="Frommer W.B."/>
            <person name="Fujita T."/>
            <person name="Gramzow L."/>
            <person name="Gutensohn M."/>
            <person name="Harholt J."/>
            <person name="Hattori M."/>
            <person name="Heyl A."/>
            <person name="Hirai T."/>
            <person name="Hiwatashi Y."/>
            <person name="Ishikawa M."/>
            <person name="Iwata M."/>
            <person name="Karol K.G."/>
            <person name="Koehler B."/>
            <person name="Kolukisaoglu U."/>
            <person name="Kubo M."/>
            <person name="Kurata T."/>
            <person name="Lalonde S."/>
            <person name="Li K."/>
            <person name="Li Y."/>
            <person name="Litt A."/>
            <person name="Lyons E."/>
            <person name="Manning G."/>
            <person name="Maruyama T."/>
            <person name="Michael T.P."/>
            <person name="Mikami K."/>
            <person name="Miyazaki S."/>
            <person name="Morinaga S."/>
            <person name="Murata T."/>
            <person name="Mueller-Roeber B."/>
            <person name="Nelson D.R."/>
            <person name="Obara M."/>
            <person name="Oguri Y."/>
            <person name="Olmstead R.G."/>
            <person name="Onodera N."/>
            <person name="Petersen B.L."/>
            <person name="Pils B."/>
            <person name="Prigge M."/>
            <person name="Rensing S.A."/>
            <person name="Riano-Pachon D.M."/>
            <person name="Roberts A.W."/>
            <person name="Sato Y."/>
            <person name="Scheller H.V."/>
            <person name="Schulz B."/>
            <person name="Schulz C."/>
            <person name="Shakirov E.V."/>
            <person name="Shibagaki N."/>
            <person name="Shinohara N."/>
            <person name="Shippen D.E."/>
            <person name="Soerensen I."/>
            <person name="Sotooka R."/>
            <person name="Sugimoto N."/>
            <person name="Sugita M."/>
            <person name="Sumikawa N."/>
            <person name="Tanurdzic M."/>
            <person name="Theissen G."/>
            <person name="Ulvskov P."/>
            <person name="Wakazuki S."/>
            <person name="Weng J.K."/>
            <person name="Willats W.W."/>
            <person name="Wipf D."/>
            <person name="Wolf P.G."/>
            <person name="Yang L."/>
            <person name="Zimmer A.D."/>
            <person name="Zhu Q."/>
            <person name="Mitros T."/>
            <person name="Hellsten U."/>
            <person name="Loque D."/>
            <person name="Otillar R."/>
            <person name="Salamov A."/>
            <person name="Schmutz J."/>
            <person name="Shapiro H."/>
            <person name="Lindquist E."/>
            <person name="Lucas S."/>
            <person name="Rokhsar D."/>
            <person name="Grigoriev I.V."/>
        </authorList>
    </citation>
    <scope>NUCLEOTIDE SEQUENCE [LARGE SCALE GENOMIC DNA]</scope>
</reference>
<dbReference type="AlphaFoldDB" id="D8QVX7"/>
<gene>
    <name evidence="5" type="primary">CYP707B2</name>
    <name evidence="5" type="ORF">SELMODRAFT_77991</name>
</gene>
<keyword evidence="1 3" id="KW-0479">Metal-binding</keyword>
<dbReference type="InParanoid" id="D8QVX7"/>